<organism evidence="1 2">
    <name type="scientific">Chaetomium tenue</name>
    <dbReference type="NCBI Taxonomy" id="1854479"/>
    <lineage>
        <taxon>Eukaryota</taxon>
        <taxon>Fungi</taxon>
        <taxon>Dikarya</taxon>
        <taxon>Ascomycota</taxon>
        <taxon>Pezizomycotina</taxon>
        <taxon>Sordariomycetes</taxon>
        <taxon>Sordariomycetidae</taxon>
        <taxon>Sordariales</taxon>
        <taxon>Chaetomiaceae</taxon>
        <taxon>Chaetomium</taxon>
    </lineage>
</organism>
<gene>
    <name evidence="1" type="ORF">F5144DRAFT_558571</name>
</gene>
<proteinExistence type="predicted"/>
<sequence>MVSFRTTFLALMGAVAVSADYWVDPDTVPDYLKKAWCSDQRSMCKPICLETSTGDPQVNTCDSETLTYGCVCSDGKQPNVTEYTLTLPYHVCTAWGTACVADCGSNNKCASDCREKHPCGAQTPTRVNDTSSSTTAAVPAATSTGPPADQAYDGLADGSGGNSNDNDKNAAGSLQFANSYGLAVVAGGLFAGFAVLL</sequence>
<reference evidence="1 2" key="1">
    <citation type="journal article" date="2021" name="Nat. Commun.">
        <title>Genetic determinants of endophytism in the Arabidopsis root mycobiome.</title>
        <authorList>
            <person name="Mesny F."/>
            <person name="Miyauchi S."/>
            <person name="Thiergart T."/>
            <person name="Pickel B."/>
            <person name="Atanasova L."/>
            <person name="Karlsson M."/>
            <person name="Huettel B."/>
            <person name="Barry K.W."/>
            <person name="Haridas S."/>
            <person name="Chen C."/>
            <person name="Bauer D."/>
            <person name="Andreopoulos W."/>
            <person name="Pangilinan J."/>
            <person name="LaButti K."/>
            <person name="Riley R."/>
            <person name="Lipzen A."/>
            <person name="Clum A."/>
            <person name="Drula E."/>
            <person name="Henrissat B."/>
            <person name="Kohler A."/>
            <person name="Grigoriev I.V."/>
            <person name="Martin F.M."/>
            <person name="Hacquard S."/>
        </authorList>
    </citation>
    <scope>NUCLEOTIDE SEQUENCE [LARGE SCALE GENOMIC DNA]</scope>
    <source>
        <strain evidence="1 2">MPI-SDFR-AT-0079</strain>
    </source>
</reference>
<accession>A0ACB7PQR2</accession>
<keyword evidence="2" id="KW-1185">Reference proteome</keyword>
<dbReference type="Proteomes" id="UP000724584">
    <property type="component" value="Unassembled WGS sequence"/>
</dbReference>
<dbReference type="EMBL" id="JAGIZQ010000001">
    <property type="protein sequence ID" value="KAH6651147.1"/>
    <property type="molecule type" value="Genomic_DNA"/>
</dbReference>
<evidence type="ECO:0000313" key="2">
    <source>
        <dbReference type="Proteomes" id="UP000724584"/>
    </source>
</evidence>
<comment type="caution">
    <text evidence="1">The sequence shown here is derived from an EMBL/GenBank/DDBJ whole genome shotgun (WGS) entry which is preliminary data.</text>
</comment>
<name>A0ACB7PQR2_9PEZI</name>
<evidence type="ECO:0000313" key="1">
    <source>
        <dbReference type="EMBL" id="KAH6651147.1"/>
    </source>
</evidence>
<protein>
    <submittedName>
        <fullName evidence="1">Uncharacterized protein</fullName>
    </submittedName>
</protein>